<keyword evidence="1" id="KW-0285">Flavoprotein</keyword>
<evidence type="ECO:0000256" key="1">
    <source>
        <dbReference type="ARBA" id="ARBA00022630"/>
    </source>
</evidence>
<dbReference type="InterPro" id="IPR002938">
    <property type="entry name" value="FAD-bd"/>
</dbReference>
<evidence type="ECO:0000256" key="2">
    <source>
        <dbReference type="ARBA" id="ARBA00022827"/>
    </source>
</evidence>
<proteinExistence type="predicted"/>
<dbReference type="Pfam" id="PF01494">
    <property type="entry name" value="FAD_binding_3"/>
    <property type="match status" value="1"/>
</dbReference>
<sequence length="449" mass="49631">MLDIAITGAGPVGLTLARLLLPYTSHSTSTPTISITVFEKDTSPTSRLSVGGTLDLHPKTGLAAIQACNLWDEFSKHARFEGEEIQFCDRNGFCYIHQIEIPKTLQADHARPEIDRVRLMEVLLGSTPEGIIQWGKQVKEVKRAESDDKWSLVLGDGSVTKPFDLVVGADGAWSKVRKALTDVEPSFSGICSVSGTIDQDSAGASWEHISNMVGKGSNFAFSYGKSMVGQRMGDGSLKIGFDQKREPAWLQSLDEKYKSDDDALKRALLEEYKDWVPEFQRWIIASKQLWTSSLYELPVGHRYEHQKGIVLIGDSAHLATPFAGEGVNAGMRDALDLAAAIESSIKENQDLDQLIADFEESMFVRTKVVMQDTMMNKDGMFAHDAPYSLLANFVGVAAREFGYDLDKGWISWVPLRSAARGVFWTMGSYGAVSRRVKDALIGQKPLRLE</sequence>
<dbReference type="GO" id="GO:0071949">
    <property type="term" value="F:FAD binding"/>
    <property type="evidence" value="ECO:0007669"/>
    <property type="project" value="InterPro"/>
</dbReference>
<dbReference type="EMBL" id="JAVRRJ010000002">
    <property type="protein sequence ID" value="KAK5088128.1"/>
    <property type="molecule type" value="Genomic_DNA"/>
</dbReference>
<dbReference type="PANTHER" id="PTHR46972">
    <property type="entry name" value="MONOOXYGENASE ASQM-RELATED"/>
    <property type="match status" value="1"/>
</dbReference>
<dbReference type="InterPro" id="IPR036188">
    <property type="entry name" value="FAD/NAD-bd_sf"/>
</dbReference>
<evidence type="ECO:0000256" key="4">
    <source>
        <dbReference type="ARBA" id="ARBA00023033"/>
    </source>
</evidence>
<evidence type="ECO:0000259" key="5">
    <source>
        <dbReference type="Pfam" id="PF01494"/>
    </source>
</evidence>
<dbReference type="SUPFAM" id="SSF51905">
    <property type="entry name" value="FAD/NAD(P)-binding domain"/>
    <property type="match status" value="1"/>
</dbReference>
<keyword evidence="3" id="KW-0560">Oxidoreductase</keyword>
<accession>A0AAN7T433</accession>
<feature type="domain" description="FAD-binding" evidence="5">
    <location>
        <begin position="2"/>
        <end position="351"/>
    </location>
</feature>
<gene>
    <name evidence="6" type="ORF">LTR05_002345</name>
</gene>
<reference evidence="6 7" key="1">
    <citation type="submission" date="2023-08" db="EMBL/GenBank/DDBJ databases">
        <title>Black Yeasts Isolated from many extreme environments.</title>
        <authorList>
            <person name="Coleine C."/>
            <person name="Stajich J.E."/>
            <person name="Selbmann L."/>
        </authorList>
    </citation>
    <scope>NUCLEOTIDE SEQUENCE [LARGE SCALE GENOMIC DNA]</scope>
    <source>
        <strain evidence="6 7">CCFEE 5910</strain>
    </source>
</reference>
<keyword evidence="2" id="KW-0274">FAD</keyword>
<dbReference type="PRINTS" id="PR00420">
    <property type="entry name" value="RNGMNOXGNASE"/>
</dbReference>
<dbReference type="Proteomes" id="UP001309876">
    <property type="component" value="Unassembled WGS sequence"/>
</dbReference>
<evidence type="ECO:0000313" key="6">
    <source>
        <dbReference type="EMBL" id="KAK5088128.1"/>
    </source>
</evidence>
<dbReference type="PANTHER" id="PTHR46972:SF1">
    <property type="entry name" value="FAD DEPENDENT OXIDOREDUCTASE DOMAIN-CONTAINING PROTEIN"/>
    <property type="match status" value="1"/>
</dbReference>
<keyword evidence="4" id="KW-0503">Monooxygenase</keyword>
<keyword evidence="7" id="KW-1185">Reference proteome</keyword>
<dbReference type="Gene3D" id="3.50.50.60">
    <property type="entry name" value="FAD/NAD(P)-binding domain"/>
    <property type="match status" value="1"/>
</dbReference>
<evidence type="ECO:0000313" key="7">
    <source>
        <dbReference type="Proteomes" id="UP001309876"/>
    </source>
</evidence>
<name>A0AAN7T433_9EURO</name>
<protein>
    <recommendedName>
        <fullName evidence="5">FAD-binding domain-containing protein</fullName>
    </recommendedName>
</protein>
<organism evidence="6 7">
    <name type="scientific">Lithohypha guttulata</name>
    <dbReference type="NCBI Taxonomy" id="1690604"/>
    <lineage>
        <taxon>Eukaryota</taxon>
        <taxon>Fungi</taxon>
        <taxon>Dikarya</taxon>
        <taxon>Ascomycota</taxon>
        <taxon>Pezizomycotina</taxon>
        <taxon>Eurotiomycetes</taxon>
        <taxon>Chaetothyriomycetidae</taxon>
        <taxon>Chaetothyriales</taxon>
        <taxon>Trichomeriaceae</taxon>
        <taxon>Lithohypha</taxon>
    </lineage>
</organism>
<dbReference type="GO" id="GO:0004497">
    <property type="term" value="F:monooxygenase activity"/>
    <property type="evidence" value="ECO:0007669"/>
    <property type="project" value="UniProtKB-KW"/>
</dbReference>
<dbReference type="AlphaFoldDB" id="A0AAN7T433"/>
<comment type="caution">
    <text evidence="6">The sequence shown here is derived from an EMBL/GenBank/DDBJ whole genome shotgun (WGS) entry which is preliminary data.</text>
</comment>
<evidence type="ECO:0000256" key="3">
    <source>
        <dbReference type="ARBA" id="ARBA00023002"/>
    </source>
</evidence>